<dbReference type="SUPFAM" id="SSF46911">
    <property type="entry name" value="Ribosomal protein S18"/>
    <property type="match status" value="1"/>
</dbReference>
<organism evidence="7">
    <name type="scientific">Metamycoplasma salivarium</name>
    <name type="common">Mycoplasma salivarium</name>
    <dbReference type="NCBI Taxonomy" id="2124"/>
    <lineage>
        <taxon>Bacteria</taxon>
        <taxon>Bacillati</taxon>
        <taxon>Mycoplasmatota</taxon>
        <taxon>Mycoplasmoidales</taxon>
        <taxon>Metamycoplasmataceae</taxon>
        <taxon>Metamycoplasma</taxon>
    </lineage>
</organism>
<reference evidence="7" key="1">
    <citation type="submission" date="2019-01" db="EMBL/GenBank/DDBJ databases">
        <authorList>
            <consortium name="Pathogen Informatics"/>
        </authorList>
    </citation>
    <scope>NUCLEOTIDE SEQUENCE [LARGE SCALE GENOMIC DNA]</scope>
    <source>
        <strain evidence="7">NCTC10113</strain>
    </source>
</reference>
<comment type="function">
    <text evidence="4">Binds as a heterodimer with protein bS6 to the central domain of the 16S rRNA, where it helps stabilize the platform of the 30S subunit.</text>
</comment>
<gene>
    <name evidence="7" type="primary">rpsR_2</name>
    <name evidence="4" type="synonym">rpsR</name>
    <name evidence="7" type="ORF">NCTC10113_01318</name>
</gene>
<protein>
    <recommendedName>
        <fullName evidence="4">Small ribosomal subunit protein bS18</fullName>
    </recommendedName>
</protein>
<comment type="similarity">
    <text evidence="1 4 5">Belongs to the bacterial ribosomal protein bS18 family.</text>
</comment>
<dbReference type="PANTHER" id="PTHR13479:SF40">
    <property type="entry name" value="SMALL RIBOSOMAL SUBUNIT PROTEIN BS18M"/>
    <property type="match status" value="1"/>
</dbReference>
<sequence length="144" mass="16539">MAHKRIKKLFVRRRPCQFCLNRNSANNYIDYKDESVLVKLVNLQGKILSSRITGTCAKHQRAVSLAIKRARYVGILPYVGPLPKRFDELRAAAIAAKKESRKAYFEKNEADQTAPKKEHEAKVSKESTEEKPVKRVTKKTIEKK</sequence>
<keyword evidence="7" id="KW-0614">Plasmid</keyword>
<evidence type="ECO:0000256" key="2">
    <source>
        <dbReference type="ARBA" id="ARBA00022980"/>
    </source>
</evidence>
<dbReference type="AlphaFoldDB" id="A0A448ZYQ3"/>
<proteinExistence type="inferred from homology"/>
<dbReference type="GO" id="GO:0006412">
    <property type="term" value="P:translation"/>
    <property type="evidence" value="ECO:0007669"/>
    <property type="project" value="UniProtKB-UniRule"/>
</dbReference>
<evidence type="ECO:0000256" key="3">
    <source>
        <dbReference type="ARBA" id="ARBA00023274"/>
    </source>
</evidence>
<dbReference type="InterPro" id="IPR036870">
    <property type="entry name" value="Ribosomal_bS18_sf"/>
</dbReference>
<evidence type="ECO:0000256" key="5">
    <source>
        <dbReference type="RuleBase" id="RU003910"/>
    </source>
</evidence>
<feature type="region of interest" description="Disordered" evidence="6">
    <location>
        <begin position="105"/>
        <end position="144"/>
    </location>
</feature>
<dbReference type="PRINTS" id="PR00974">
    <property type="entry name" value="RIBOSOMALS18"/>
</dbReference>
<comment type="subunit">
    <text evidence="4">Part of the 30S ribosomal subunit. Forms a tight heterodimer with protein bS6.</text>
</comment>
<geneLocation type="plasmid" evidence="7">
    <name>2</name>
</geneLocation>
<dbReference type="PANTHER" id="PTHR13479">
    <property type="entry name" value="30S RIBOSOMAL PROTEIN S18"/>
    <property type="match status" value="1"/>
</dbReference>
<dbReference type="RefSeq" id="WP_024544343.1">
    <property type="nucleotide sequence ID" value="NZ_LR214939.1"/>
</dbReference>
<dbReference type="EMBL" id="LR214939">
    <property type="protein sequence ID" value="VEU56409.1"/>
    <property type="molecule type" value="Genomic_DNA"/>
</dbReference>
<keyword evidence="4" id="KW-0694">RNA-binding</keyword>
<name>A0A448ZYQ3_METSV</name>
<dbReference type="Pfam" id="PF01084">
    <property type="entry name" value="Ribosomal_S18"/>
    <property type="match status" value="1"/>
</dbReference>
<dbReference type="GO" id="GO:0022627">
    <property type="term" value="C:cytosolic small ribosomal subunit"/>
    <property type="evidence" value="ECO:0007669"/>
    <property type="project" value="TreeGrafter"/>
</dbReference>
<evidence type="ECO:0000313" key="7">
    <source>
        <dbReference type="EMBL" id="VEU56409.1"/>
    </source>
</evidence>
<dbReference type="HAMAP" id="MF_00270">
    <property type="entry name" value="Ribosomal_bS18"/>
    <property type="match status" value="1"/>
</dbReference>
<evidence type="ECO:0000256" key="6">
    <source>
        <dbReference type="SAM" id="MobiDB-lite"/>
    </source>
</evidence>
<accession>A0A448ZYQ3</accession>
<keyword evidence="3 4" id="KW-0687">Ribonucleoprotein</keyword>
<dbReference type="NCBIfam" id="TIGR00165">
    <property type="entry name" value="S18"/>
    <property type="match status" value="1"/>
</dbReference>
<dbReference type="GO" id="GO:0070181">
    <property type="term" value="F:small ribosomal subunit rRNA binding"/>
    <property type="evidence" value="ECO:0007669"/>
    <property type="project" value="TreeGrafter"/>
</dbReference>
<dbReference type="InterPro" id="IPR001648">
    <property type="entry name" value="Ribosomal_bS18"/>
</dbReference>
<evidence type="ECO:0000256" key="4">
    <source>
        <dbReference type="HAMAP-Rule" id="MF_00270"/>
    </source>
</evidence>
<keyword evidence="4" id="KW-0699">rRNA-binding</keyword>
<keyword evidence="2 4" id="KW-0689">Ribosomal protein</keyword>
<dbReference type="Gene3D" id="4.10.640.10">
    <property type="entry name" value="Ribosomal protein S18"/>
    <property type="match status" value="1"/>
</dbReference>
<evidence type="ECO:0000256" key="1">
    <source>
        <dbReference type="ARBA" id="ARBA00005589"/>
    </source>
</evidence>
<dbReference type="GO" id="GO:0003735">
    <property type="term" value="F:structural constituent of ribosome"/>
    <property type="evidence" value="ECO:0007669"/>
    <property type="project" value="InterPro"/>
</dbReference>